<dbReference type="AlphaFoldDB" id="A0A5N5QEX4"/>
<keyword evidence="1" id="KW-0732">Signal</keyword>
<comment type="caution">
    <text evidence="3">The sequence shown here is derived from an EMBL/GenBank/DDBJ whole genome shotgun (WGS) entry which is preliminary data.</text>
</comment>
<evidence type="ECO:0000313" key="4">
    <source>
        <dbReference type="Proteomes" id="UP000383932"/>
    </source>
</evidence>
<evidence type="ECO:0000256" key="1">
    <source>
        <dbReference type="SAM" id="SignalP"/>
    </source>
</evidence>
<feature type="chain" id="PRO_5024425266" evidence="1">
    <location>
        <begin position="18"/>
        <end position="459"/>
    </location>
</feature>
<dbReference type="Gene3D" id="2.120.10.30">
    <property type="entry name" value="TolB, C-terminal domain"/>
    <property type="match status" value="1"/>
</dbReference>
<dbReference type="SUPFAM" id="SSF50952">
    <property type="entry name" value="Soluble quinoprotein glucose dehydrogenase"/>
    <property type="match status" value="1"/>
</dbReference>
<reference evidence="3 4" key="1">
    <citation type="journal article" date="2019" name="Fungal Biol. Biotechnol.">
        <title>Draft genome sequence of fastidious pathogen Ceratobasidium theobromae, which causes vascular-streak dieback in Theobroma cacao.</title>
        <authorList>
            <person name="Ali S.S."/>
            <person name="Asman A."/>
            <person name="Shao J."/>
            <person name="Firmansyah A.P."/>
            <person name="Susilo A.W."/>
            <person name="Rosmana A."/>
            <person name="McMahon P."/>
            <person name="Junaid M."/>
            <person name="Guest D."/>
            <person name="Kheng T.Y."/>
            <person name="Meinhardt L.W."/>
            <person name="Bailey B.A."/>
        </authorList>
    </citation>
    <scope>NUCLEOTIDE SEQUENCE [LARGE SCALE GENOMIC DNA]</scope>
    <source>
        <strain evidence="3 4">CT2</strain>
    </source>
</reference>
<dbReference type="Pfam" id="PF22807">
    <property type="entry name" value="TrAA12"/>
    <property type="match status" value="1"/>
</dbReference>
<name>A0A5N5QEX4_9AGAM</name>
<organism evidence="3 4">
    <name type="scientific">Ceratobasidium theobromae</name>
    <dbReference type="NCBI Taxonomy" id="1582974"/>
    <lineage>
        <taxon>Eukaryota</taxon>
        <taxon>Fungi</taxon>
        <taxon>Dikarya</taxon>
        <taxon>Basidiomycota</taxon>
        <taxon>Agaricomycotina</taxon>
        <taxon>Agaricomycetes</taxon>
        <taxon>Cantharellales</taxon>
        <taxon>Ceratobasidiaceae</taxon>
        <taxon>Ceratobasidium</taxon>
    </lineage>
</organism>
<dbReference type="InterPro" id="IPR054539">
    <property type="entry name" value="Beta-prop_PDH"/>
</dbReference>
<dbReference type="OrthoDB" id="507128at2759"/>
<feature type="signal peptide" evidence="1">
    <location>
        <begin position="1"/>
        <end position="17"/>
    </location>
</feature>
<dbReference type="InterPro" id="IPR011041">
    <property type="entry name" value="Quinoprot_gluc/sorb_DH_b-prop"/>
</dbReference>
<dbReference type="EMBL" id="SSOP01000180">
    <property type="protein sequence ID" value="KAB5590302.1"/>
    <property type="molecule type" value="Genomic_DNA"/>
</dbReference>
<dbReference type="InterPro" id="IPR011042">
    <property type="entry name" value="6-blade_b-propeller_TolB-like"/>
</dbReference>
<gene>
    <name evidence="3" type="ORF">CTheo_6264</name>
</gene>
<sequence length="459" mass="49951">MLTLSVVLLGGVLSTFALPSSPGECKPLSSLPFAHPPAVSAGLSSYVVFNNLTTPRGLRFDAQQNLLVVERAMGISALTFRNDSTCLGWEKRVVVVKEDLGHGIEIGPGKGRNQYLYASSPESVFRWEYDPTSATVIGDPVVVAYNMTNDGPNHFTRTLLLQPGPGGVPKYLIINRGGAVNLDENAANVNAGPAQIRRFRLDVPLPSQGFAWSQGELLAWGVRNGVGLALSRDGNDLWEVENSADDLGWQGHDIHFDNPAEEMNRISLVNPSSIPVERKYYGYPSCFTAWNASSVPVNASLPTFNFKTGEQFSIRLPPAMPDDAWCANPTNNIRPVLPMQAHSAPLDLVFYDNSKCSPRANPYGITSKWDGDAFVSFHGSWDRDPPTGYKVVRIPWAGTRPRAPPNSMSGYETLVWAPDTTQCPGNCIRPVGLAFDRLGRLFVTSDTTGEVFVIQNSGA</sequence>
<feature type="domain" description="Pyrroloquinoline quinone-dependent pyranose dehydrogenase beta-propeller" evidence="2">
    <location>
        <begin position="38"/>
        <end position="456"/>
    </location>
</feature>
<evidence type="ECO:0000313" key="3">
    <source>
        <dbReference type="EMBL" id="KAB5590302.1"/>
    </source>
</evidence>
<dbReference type="Proteomes" id="UP000383932">
    <property type="component" value="Unassembled WGS sequence"/>
</dbReference>
<keyword evidence="4" id="KW-1185">Reference proteome</keyword>
<protein>
    <submittedName>
        <fullName evidence="3">Glucose sorbosone dehydrogenase</fullName>
    </submittedName>
</protein>
<accession>A0A5N5QEX4</accession>
<evidence type="ECO:0000259" key="2">
    <source>
        <dbReference type="Pfam" id="PF22807"/>
    </source>
</evidence>
<proteinExistence type="predicted"/>